<accession>A0ABU6KC85</accession>
<protein>
    <recommendedName>
        <fullName evidence="3">Beta-xylosidase</fullName>
    </recommendedName>
</protein>
<evidence type="ECO:0008006" key="3">
    <source>
        <dbReference type="Google" id="ProtNLM"/>
    </source>
</evidence>
<reference evidence="1 2" key="1">
    <citation type="journal article" date="2024" name="Int. J. Syst. Evol. Microbiol.">
        <title>Virgibacillus tibetensis sp. nov., isolated from salt lake on the Tibetan Plateau of China.</title>
        <authorList>
            <person name="Phurbu D."/>
            <person name="Liu Z.-X."/>
            <person name="Wang R."/>
            <person name="Zheng Y.-Y."/>
            <person name="Liu H.-C."/>
            <person name="Zhou Y.-G."/>
            <person name="Yu Y.-J."/>
            <person name="Li A.-H."/>
        </authorList>
    </citation>
    <scope>NUCLEOTIDE SEQUENCE [LARGE SCALE GENOMIC DNA]</scope>
    <source>
        <strain evidence="1 2">C22-A2</strain>
    </source>
</reference>
<proteinExistence type="predicted"/>
<dbReference type="InterPro" id="IPR017853">
    <property type="entry name" value="GH"/>
</dbReference>
<name>A0ABU6KC85_9BACI</name>
<dbReference type="Gene3D" id="3.20.20.80">
    <property type="entry name" value="Glycosidases"/>
    <property type="match status" value="1"/>
</dbReference>
<dbReference type="EMBL" id="JARZFX010000002">
    <property type="protein sequence ID" value="MEC5422937.1"/>
    <property type="molecule type" value="Genomic_DNA"/>
</dbReference>
<keyword evidence="2" id="KW-1185">Reference proteome</keyword>
<gene>
    <name evidence="1" type="ORF">QGM71_05425</name>
</gene>
<dbReference type="Proteomes" id="UP001335737">
    <property type="component" value="Unassembled WGS sequence"/>
</dbReference>
<comment type="caution">
    <text evidence="1">The sequence shown here is derived from an EMBL/GenBank/DDBJ whole genome shotgun (WGS) entry which is preliminary data.</text>
</comment>
<sequence>MLSHFERDLDELKEKGFTDILHTVSENDMKFYKGTMKDFIKKSKEKGFTVTVSPWSYGLVFGGEAFSEFPILYPEACQVTQDGRKLPNACFNNLEFIHYMKVWISAVSDMGTDYILWDEPHWAGGGGWYALKEGEWSCRCEKCCQRYQEIYEEEMPLLWSDRIQSFRKRSMVDFIQEVSSYSKKKGIKNIICFFPNRINFEVPNEWEAVASLESIDIFATDPYWVGSNYSSKEYVEYYVEQAVKIGDKVGKEVQLYIQNFRIEAEEEYKVKEAVEVGLQYGINYFYTWGFNSCAHMSFLASDNPELAFLQYYQTLQNNSTS</sequence>
<organism evidence="1 2">
    <name type="scientific">Virgibacillus tibetensis</name>
    <dbReference type="NCBI Taxonomy" id="3042313"/>
    <lineage>
        <taxon>Bacteria</taxon>
        <taxon>Bacillati</taxon>
        <taxon>Bacillota</taxon>
        <taxon>Bacilli</taxon>
        <taxon>Bacillales</taxon>
        <taxon>Bacillaceae</taxon>
        <taxon>Virgibacillus</taxon>
    </lineage>
</organism>
<dbReference type="SUPFAM" id="SSF51445">
    <property type="entry name" value="(Trans)glycosidases"/>
    <property type="match status" value="1"/>
</dbReference>
<evidence type="ECO:0000313" key="2">
    <source>
        <dbReference type="Proteomes" id="UP001335737"/>
    </source>
</evidence>
<evidence type="ECO:0000313" key="1">
    <source>
        <dbReference type="EMBL" id="MEC5422937.1"/>
    </source>
</evidence>